<dbReference type="Pfam" id="PF00392">
    <property type="entry name" value="GntR"/>
    <property type="match status" value="1"/>
</dbReference>
<evidence type="ECO:0000256" key="3">
    <source>
        <dbReference type="ARBA" id="ARBA00023163"/>
    </source>
</evidence>
<dbReference type="InterPro" id="IPR036388">
    <property type="entry name" value="WH-like_DNA-bd_sf"/>
</dbReference>
<keyword evidence="6" id="KW-1185">Reference proteome</keyword>
<dbReference type="InterPro" id="IPR008920">
    <property type="entry name" value="TF_FadR/GntR_C"/>
</dbReference>
<dbReference type="RefSeq" id="WP_179714898.1">
    <property type="nucleotide sequence ID" value="NZ_JACBZT010000001.1"/>
</dbReference>
<protein>
    <submittedName>
        <fullName evidence="5">DNA-binding GntR family transcriptional regulator</fullName>
    </submittedName>
</protein>
<gene>
    <name evidence="5" type="ORF">GGQ55_000418</name>
</gene>
<dbReference type="SMART" id="SM00345">
    <property type="entry name" value="HTH_GNTR"/>
    <property type="match status" value="1"/>
</dbReference>
<organism evidence="5 6">
    <name type="scientific">Petropleomorpha daqingensis</name>
    <dbReference type="NCBI Taxonomy" id="2026353"/>
    <lineage>
        <taxon>Bacteria</taxon>
        <taxon>Bacillati</taxon>
        <taxon>Actinomycetota</taxon>
        <taxon>Actinomycetes</taxon>
        <taxon>Geodermatophilales</taxon>
        <taxon>Geodermatophilaceae</taxon>
        <taxon>Petropleomorpha</taxon>
    </lineage>
</organism>
<feature type="domain" description="HTH gntR-type" evidence="4">
    <location>
        <begin position="9"/>
        <end position="76"/>
    </location>
</feature>
<dbReference type="InterPro" id="IPR000524">
    <property type="entry name" value="Tscrpt_reg_HTH_GntR"/>
</dbReference>
<evidence type="ECO:0000313" key="5">
    <source>
        <dbReference type="EMBL" id="NYJ04140.1"/>
    </source>
</evidence>
<dbReference type="SUPFAM" id="SSF48008">
    <property type="entry name" value="GntR ligand-binding domain-like"/>
    <property type="match status" value="1"/>
</dbReference>
<dbReference type="InterPro" id="IPR036390">
    <property type="entry name" value="WH_DNA-bd_sf"/>
</dbReference>
<dbReference type="GO" id="GO:0003700">
    <property type="term" value="F:DNA-binding transcription factor activity"/>
    <property type="evidence" value="ECO:0007669"/>
    <property type="project" value="InterPro"/>
</dbReference>
<keyword evidence="1" id="KW-0805">Transcription regulation</keyword>
<name>A0A853C814_9ACTN</name>
<reference evidence="5 6" key="1">
    <citation type="submission" date="2020-07" db="EMBL/GenBank/DDBJ databases">
        <title>Sequencing the genomes of 1000 actinobacteria strains.</title>
        <authorList>
            <person name="Klenk H.-P."/>
        </authorList>
    </citation>
    <scope>NUCLEOTIDE SEQUENCE [LARGE SCALE GENOMIC DNA]</scope>
    <source>
        <strain evidence="5 6">DSM 104001</strain>
    </source>
</reference>
<dbReference type="SUPFAM" id="SSF46785">
    <property type="entry name" value="Winged helix' DNA-binding domain"/>
    <property type="match status" value="1"/>
</dbReference>
<evidence type="ECO:0000313" key="6">
    <source>
        <dbReference type="Proteomes" id="UP000541969"/>
    </source>
</evidence>
<evidence type="ECO:0000259" key="4">
    <source>
        <dbReference type="PROSITE" id="PS50949"/>
    </source>
</evidence>
<dbReference type="SMART" id="SM00895">
    <property type="entry name" value="FCD"/>
    <property type="match status" value="1"/>
</dbReference>
<dbReference type="AlphaFoldDB" id="A0A853C814"/>
<keyword evidence="2 5" id="KW-0238">DNA-binding</keyword>
<dbReference type="PANTHER" id="PTHR43537">
    <property type="entry name" value="TRANSCRIPTIONAL REGULATOR, GNTR FAMILY"/>
    <property type="match status" value="1"/>
</dbReference>
<dbReference type="Proteomes" id="UP000541969">
    <property type="component" value="Unassembled WGS sequence"/>
</dbReference>
<dbReference type="CDD" id="cd07377">
    <property type="entry name" value="WHTH_GntR"/>
    <property type="match status" value="1"/>
</dbReference>
<dbReference type="GO" id="GO:0003677">
    <property type="term" value="F:DNA binding"/>
    <property type="evidence" value="ECO:0007669"/>
    <property type="project" value="UniProtKB-KW"/>
</dbReference>
<comment type="caution">
    <text evidence="5">The sequence shown here is derived from an EMBL/GenBank/DDBJ whole genome shotgun (WGS) entry which is preliminary data.</text>
</comment>
<dbReference type="PROSITE" id="PS50949">
    <property type="entry name" value="HTH_GNTR"/>
    <property type="match status" value="1"/>
</dbReference>
<accession>A0A853C814</accession>
<proteinExistence type="predicted"/>
<dbReference type="EMBL" id="JACBZT010000001">
    <property type="protein sequence ID" value="NYJ04140.1"/>
    <property type="molecule type" value="Genomic_DNA"/>
</dbReference>
<dbReference type="Pfam" id="PF07729">
    <property type="entry name" value="FCD"/>
    <property type="match status" value="1"/>
</dbReference>
<dbReference type="InterPro" id="IPR011711">
    <property type="entry name" value="GntR_C"/>
</dbReference>
<sequence length="218" mass="24168">MAKLPQRTGLLRDAIKERIVERILDGTYGPGERIVESAVAAEFGVSQAPVREALRDLEAMRFVESQPHRGARVREVTTDELIQIYPVRAALEEVAGREAAARISEEQLAALGEELAAMRRAADDGDLHALMVSDTRFHEIIVEASGNDVLLDVWRSLRVEARSLVSALKSHSDLHAIAELHRPVLQAVQYRDPELAGKEMRAHIEFFGASVISHLSRP</sequence>
<evidence type="ECO:0000256" key="1">
    <source>
        <dbReference type="ARBA" id="ARBA00023015"/>
    </source>
</evidence>
<evidence type="ECO:0000256" key="2">
    <source>
        <dbReference type="ARBA" id="ARBA00023125"/>
    </source>
</evidence>
<dbReference type="Gene3D" id="1.20.120.530">
    <property type="entry name" value="GntR ligand-binding domain-like"/>
    <property type="match status" value="1"/>
</dbReference>
<dbReference type="PANTHER" id="PTHR43537:SF24">
    <property type="entry name" value="GLUCONATE OPERON TRANSCRIPTIONAL REPRESSOR"/>
    <property type="match status" value="1"/>
</dbReference>
<keyword evidence="3" id="KW-0804">Transcription</keyword>
<dbReference type="Gene3D" id="1.10.10.10">
    <property type="entry name" value="Winged helix-like DNA-binding domain superfamily/Winged helix DNA-binding domain"/>
    <property type="match status" value="1"/>
</dbReference>